<feature type="transmembrane region" description="Helical" evidence="1">
    <location>
        <begin position="69"/>
        <end position="89"/>
    </location>
</feature>
<evidence type="ECO:0000313" key="2">
    <source>
        <dbReference type="EMBL" id="ASK63842.1"/>
    </source>
</evidence>
<keyword evidence="3" id="KW-1185">Reference proteome</keyword>
<keyword evidence="1" id="KW-0812">Transmembrane</keyword>
<evidence type="ECO:0000256" key="1">
    <source>
        <dbReference type="SAM" id="Phobius"/>
    </source>
</evidence>
<protein>
    <recommendedName>
        <fullName evidence="4">CXXC-20-CXXC protein</fullName>
    </recommendedName>
</protein>
<keyword evidence="1" id="KW-0472">Membrane</keyword>
<dbReference type="Proteomes" id="UP000198312">
    <property type="component" value="Chromosome"/>
</dbReference>
<accession>A0A220U794</accession>
<dbReference type="NCBIfam" id="TIGR04104">
    <property type="entry name" value="cxxc_20_cxxc"/>
    <property type="match status" value="1"/>
</dbReference>
<evidence type="ECO:0008006" key="4">
    <source>
        <dbReference type="Google" id="ProtNLM"/>
    </source>
</evidence>
<dbReference type="OrthoDB" id="2418141at2"/>
<dbReference type="AlphaFoldDB" id="A0A220U794"/>
<organism evidence="2 3">
    <name type="scientific">Virgibacillus phasianinus</name>
    <dbReference type="NCBI Taxonomy" id="2017483"/>
    <lineage>
        <taxon>Bacteria</taxon>
        <taxon>Bacillati</taxon>
        <taxon>Bacillota</taxon>
        <taxon>Bacilli</taxon>
        <taxon>Bacillales</taxon>
        <taxon>Bacillaceae</taxon>
        <taxon>Virgibacillus</taxon>
    </lineage>
</organism>
<reference evidence="2 3" key="1">
    <citation type="submission" date="2017-07" db="EMBL/GenBank/DDBJ databases">
        <title>Virgibacillus sp. LM2416.</title>
        <authorList>
            <person name="Tak E.J."/>
            <person name="Bae J.-W."/>
        </authorList>
    </citation>
    <scope>NUCLEOTIDE SEQUENCE [LARGE SCALE GENOMIC DNA]</scope>
    <source>
        <strain evidence="2 3">LM2416</strain>
    </source>
</reference>
<proteinExistence type="predicted"/>
<dbReference type="EMBL" id="CP022315">
    <property type="protein sequence ID" value="ASK63842.1"/>
    <property type="molecule type" value="Genomic_DNA"/>
</dbReference>
<dbReference type="InterPro" id="IPR026369">
    <property type="entry name" value="CxxC_20_CxxC"/>
</dbReference>
<dbReference type="KEGG" id="vil:CFK37_17595"/>
<dbReference type="RefSeq" id="WP_089063101.1">
    <property type="nucleotide sequence ID" value="NZ_CP022315.1"/>
</dbReference>
<gene>
    <name evidence="2" type="ORF">CFK37_17595</name>
</gene>
<name>A0A220U794_9BACI</name>
<evidence type="ECO:0000313" key="3">
    <source>
        <dbReference type="Proteomes" id="UP000198312"/>
    </source>
</evidence>
<sequence>MPTCQHCGSIWSWKDTFLQVIKFKMKMKCPNCEEIQYQSAKSRKRSQLYFLPIIFFIVFLNLANVTLTIYISTVVFVTILILLFTPYTIELSNEEEPLW</sequence>
<keyword evidence="1" id="KW-1133">Transmembrane helix</keyword>